<protein>
    <submittedName>
        <fullName evidence="3">Histidine phosphatase superprotein</fullName>
    </submittedName>
</protein>
<dbReference type="AlphaFoldDB" id="A0A922NEM3"/>
<dbReference type="InterPro" id="IPR051695">
    <property type="entry name" value="Phosphoglycerate_Mutase"/>
</dbReference>
<evidence type="ECO:0000313" key="4">
    <source>
        <dbReference type="Proteomes" id="UP000249757"/>
    </source>
</evidence>
<comment type="caution">
    <text evidence="3">The sequence shown here is derived from an EMBL/GenBank/DDBJ whole genome shotgun (WGS) entry which is preliminary data.</text>
</comment>
<feature type="region of interest" description="Disordered" evidence="2">
    <location>
        <begin position="106"/>
        <end position="131"/>
    </location>
</feature>
<dbReference type="InterPro" id="IPR013078">
    <property type="entry name" value="His_Pase_superF_clade-1"/>
</dbReference>
<feature type="region of interest" description="Disordered" evidence="2">
    <location>
        <begin position="1"/>
        <end position="27"/>
    </location>
</feature>
<keyword evidence="1" id="KW-0378">Hydrolase</keyword>
<gene>
    <name evidence="3" type="ORF">Ptr86124_006710</name>
</gene>
<dbReference type="GO" id="GO:0043456">
    <property type="term" value="P:regulation of pentose-phosphate shunt"/>
    <property type="evidence" value="ECO:0007669"/>
    <property type="project" value="TreeGrafter"/>
</dbReference>
<evidence type="ECO:0000256" key="1">
    <source>
        <dbReference type="ARBA" id="ARBA00022801"/>
    </source>
</evidence>
<dbReference type="GO" id="GO:0005829">
    <property type="term" value="C:cytosol"/>
    <property type="evidence" value="ECO:0007669"/>
    <property type="project" value="TreeGrafter"/>
</dbReference>
<reference evidence="4" key="1">
    <citation type="journal article" date="2022" name="Microb. Genom.">
        <title>A global pangenome for the wheat fungal pathogen Pyrenophora tritici-repentis and prediction of effector protein structural homology.</title>
        <authorList>
            <person name="Moolhuijzen P.M."/>
            <person name="See P.T."/>
            <person name="Shi G."/>
            <person name="Powell H.R."/>
            <person name="Cockram J."/>
            <person name="Jorgensen L.N."/>
            <person name="Benslimane H."/>
            <person name="Strelkov S.E."/>
            <person name="Turner J."/>
            <person name="Liu Z."/>
            <person name="Moffat C.S."/>
        </authorList>
    </citation>
    <scope>NUCLEOTIDE SEQUENCE [LARGE SCALE GENOMIC DNA]</scope>
</reference>
<sequence length="343" mass="36930">MSSVGLRKLRGRHEELSGPANAVHAGSRDSALTNHGIQQAIRLGLHLKTLGLTFTHLFSSHLQRAVNTAGKTREAQITPESDGNAAKTVPSVVQLPVLMEQDFGSMEGKKFHDRPPLELSSKEKKKDSTAFVPVESKDSMAHRADSFLDEHLLPLLSDTSKDMTPEVAIVSHGIFLSTLWKRLLLRLPPKSVVLSSELQATARPSLEHLGGWSNTGYLELHLQRDEAREPSLAPLVIPLPEPSSSPAEMPTANEGLGEVGVPEAATGRVPPVASHADPSTSPVPVSSLATTSRIAQGWSAKILTINGKDHLQGLKRTGGGVGSARHDASQKSIDTFFKRRRVD</sequence>
<dbReference type="Gene3D" id="3.40.50.1240">
    <property type="entry name" value="Phosphoglycerate mutase-like"/>
    <property type="match status" value="1"/>
</dbReference>
<keyword evidence="4" id="KW-1185">Reference proteome</keyword>
<name>A0A922NEM3_9PLEO</name>
<evidence type="ECO:0000256" key="2">
    <source>
        <dbReference type="SAM" id="MobiDB-lite"/>
    </source>
</evidence>
<accession>A0A922NEM3</accession>
<dbReference type="PANTHER" id="PTHR46517:SF1">
    <property type="entry name" value="FRUCTOSE-2,6-BISPHOSPHATASE TIGAR"/>
    <property type="match status" value="1"/>
</dbReference>
<dbReference type="Pfam" id="PF00300">
    <property type="entry name" value="His_Phos_1"/>
    <property type="match status" value="1"/>
</dbReference>
<dbReference type="GO" id="GO:0004331">
    <property type="term" value="F:fructose-2,6-bisphosphate 2-phosphatase activity"/>
    <property type="evidence" value="ECO:0007669"/>
    <property type="project" value="TreeGrafter"/>
</dbReference>
<dbReference type="InterPro" id="IPR029033">
    <property type="entry name" value="His_PPase_superfam"/>
</dbReference>
<dbReference type="SUPFAM" id="SSF53254">
    <property type="entry name" value="Phosphoglycerate mutase-like"/>
    <property type="match status" value="1"/>
</dbReference>
<dbReference type="GO" id="GO:0045820">
    <property type="term" value="P:negative regulation of glycolytic process"/>
    <property type="evidence" value="ECO:0007669"/>
    <property type="project" value="TreeGrafter"/>
</dbReference>
<evidence type="ECO:0000313" key="3">
    <source>
        <dbReference type="EMBL" id="KAI1514080.1"/>
    </source>
</evidence>
<dbReference type="EMBL" id="NRDI02000008">
    <property type="protein sequence ID" value="KAI1514080.1"/>
    <property type="molecule type" value="Genomic_DNA"/>
</dbReference>
<dbReference type="OrthoDB" id="354304at2759"/>
<dbReference type="CDD" id="cd07067">
    <property type="entry name" value="HP_PGM_like"/>
    <property type="match status" value="1"/>
</dbReference>
<feature type="compositionally biased region" description="Basic and acidic residues" evidence="2">
    <location>
        <begin position="107"/>
        <end position="128"/>
    </location>
</feature>
<dbReference type="Proteomes" id="UP000249757">
    <property type="component" value="Unassembled WGS sequence"/>
</dbReference>
<organism evidence="3 4">
    <name type="scientific">Pyrenophora tritici-repentis</name>
    <dbReference type="NCBI Taxonomy" id="45151"/>
    <lineage>
        <taxon>Eukaryota</taxon>
        <taxon>Fungi</taxon>
        <taxon>Dikarya</taxon>
        <taxon>Ascomycota</taxon>
        <taxon>Pezizomycotina</taxon>
        <taxon>Dothideomycetes</taxon>
        <taxon>Pleosporomycetidae</taxon>
        <taxon>Pleosporales</taxon>
        <taxon>Pleosporineae</taxon>
        <taxon>Pleosporaceae</taxon>
        <taxon>Pyrenophora</taxon>
    </lineage>
</organism>
<proteinExistence type="predicted"/>
<dbReference type="PANTHER" id="PTHR46517">
    <property type="entry name" value="FRUCTOSE-2,6-BISPHOSPHATASE TIGAR"/>
    <property type="match status" value="1"/>
</dbReference>